<dbReference type="GO" id="GO:0005886">
    <property type="term" value="C:plasma membrane"/>
    <property type="evidence" value="ECO:0007669"/>
    <property type="project" value="UniProtKB-SubCell"/>
</dbReference>
<dbReference type="NCBIfam" id="TIGR00830">
    <property type="entry name" value="PTBA"/>
    <property type="match status" value="1"/>
</dbReference>
<dbReference type="CDD" id="cd00212">
    <property type="entry name" value="PTS_IIB_glc"/>
    <property type="match status" value="1"/>
</dbReference>
<keyword evidence="3" id="KW-1003">Cell membrane</keyword>
<evidence type="ECO:0000313" key="16">
    <source>
        <dbReference type="EMBL" id="OOM14329.1"/>
    </source>
</evidence>
<evidence type="ECO:0000256" key="7">
    <source>
        <dbReference type="ARBA" id="ARBA00022692"/>
    </source>
</evidence>
<sequence>MDYSIAAKKILEKIGGESNVNSVMHCMTRLRFVLKDESIVNDEEVKKIKGVMGIMKKGGQYQIIIGNEVSKCYKEILKLGNFSDSSNKTEGSGEKQGIVTRVLDVISGSMSATMPAIIGAGMIKVLVVLLTTLGVLSKDSQTCAILSALGDATFYFLPMILVMSTSKKFNINPYTFAAVIGVMVYPDFVKLLGTGDAVSFLGVPVTPASYGYSVIPVILMAWVMKYIEEIVEKITPAVTKNFLKPMLILLIAMPIAIIVIGPIGFLVGKGLSTAMYTIQDKANWIALPLMAAFMPLIVMTGMHWAFIPMALAALANPGGYETLLLVAMLPSNLAQGASSLAVSLKSKNKDLKQVASASSISAFLAGVTEPAMYGVTIKYKKPLIASMIASGIAGLYAGIVALKVYVFATPSLIAIVQFIDPNGSSNFTNALITAAIAIVGSFVLTWIIGFDDPANEEDEDNEEILNEDRMEIKETALDKMEFKSEAVILAPIQGKSVSLSQVNDITFSEEIMGKGAAIIPSVGKAVSPVNGVISALFETKHAIGITSDDGVEILIHIGLDTVKLGGKHFTAHVKSGDKVKAGDLLVEFDIEAIKREGYEVITPVLVTNVNDYRDILSLIDKDIKEKDELIKVIR</sequence>
<dbReference type="NCBIfam" id="TIGR01995">
    <property type="entry name" value="PTS-II-ABC-beta"/>
    <property type="match status" value="1"/>
</dbReference>
<dbReference type="GO" id="GO:0008982">
    <property type="term" value="F:protein-N(PI)-phosphohistidine-sugar phosphotransferase activity"/>
    <property type="evidence" value="ECO:0007669"/>
    <property type="project" value="InterPro"/>
</dbReference>
<keyword evidence="7 12" id="KW-0812">Transmembrane</keyword>
<dbReference type="FunFam" id="2.70.70.10:FF:000001">
    <property type="entry name" value="PTS system glucose-specific IIA component"/>
    <property type="match status" value="1"/>
</dbReference>
<evidence type="ECO:0000259" key="13">
    <source>
        <dbReference type="PROSITE" id="PS51093"/>
    </source>
</evidence>
<name>A0A1S8NCZ1_CLOSA</name>
<feature type="transmembrane region" description="Helical" evidence="12">
    <location>
        <begin position="427"/>
        <end position="448"/>
    </location>
</feature>
<evidence type="ECO:0000259" key="15">
    <source>
        <dbReference type="PROSITE" id="PS51103"/>
    </source>
</evidence>
<dbReference type="Pfam" id="PF00358">
    <property type="entry name" value="PTS_EIIA_1"/>
    <property type="match status" value="1"/>
</dbReference>
<dbReference type="GO" id="GO:0016301">
    <property type="term" value="F:kinase activity"/>
    <property type="evidence" value="ECO:0007669"/>
    <property type="project" value="UniProtKB-KW"/>
</dbReference>
<dbReference type="GO" id="GO:0009401">
    <property type="term" value="P:phosphoenolpyruvate-dependent sugar phosphotransferase system"/>
    <property type="evidence" value="ECO:0007669"/>
    <property type="project" value="UniProtKB-KW"/>
</dbReference>
<feature type="transmembrane region" description="Helical" evidence="12">
    <location>
        <begin position="287"/>
        <end position="311"/>
    </location>
</feature>
<feature type="transmembrane region" description="Helical" evidence="12">
    <location>
        <begin position="354"/>
        <end position="376"/>
    </location>
</feature>
<protein>
    <submittedName>
        <fullName evidence="16">PTS system beta-glucoside-specific EIIBCA component</fullName>
    </submittedName>
</protein>
<dbReference type="GO" id="GO:0015771">
    <property type="term" value="P:trehalose transport"/>
    <property type="evidence" value="ECO:0007669"/>
    <property type="project" value="TreeGrafter"/>
</dbReference>
<dbReference type="InterPro" id="IPR003352">
    <property type="entry name" value="PTS_EIIC"/>
</dbReference>
<evidence type="ECO:0000256" key="8">
    <source>
        <dbReference type="ARBA" id="ARBA00022777"/>
    </source>
</evidence>
<evidence type="ECO:0000256" key="1">
    <source>
        <dbReference type="ARBA" id="ARBA00004651"/>
    </source>
</evidence>
<feature type="transmembrane region" description="Helical" evidence="12">
    <location>
        <begin position="209"/>
        <end position="227"/>
    </location>
</feature>
<evidence type="ECO:0000256" key="10">
    <source>
        <dbReference type="ARBA" id="ARBA00023136"/>
    </source>
</evidence>
<feature type="transmembrane region" description="Helical" evidence="12">
    <location>
        <begin position="247"/>
        <end position="267"/>
    </location>
</feature>
<evidence type="ECO:0000256" key="12">
    <source>
        <dbReference type="SAM" id="Phobius"/>
    </source>
</evidence>
<keyword evidence="9 12" id="KW-1133">Transmembrane helix</keyword>
<evidence type="ECO:0000256" key="4">
    <source>
        <dbReference type="ARBA" id="ARBA00022597"/>
    </source>
</evidence>
<dbReference type="EMBL" id="LZYZ01000002">
    <property type="protein sequence ID" value="OOM14329.1"/>
    <property type="molecule type" value="Genomic_DNA"/>
</dbReference>
<dbReference type="SUPFAM" id="SSF51261">
    <property type="entry name" value="Duplicated hybrid motif"/>
    <property type="match status" value="1"/>
</dbReference>
<evidence type="ECO:0000313" key="17">
    <source>
        <dbReference type="Proteomes" id="UP000191154"/>
    </source>
</evidence>
<dbReference type="RefSeq" id="WP_077864598.1">
    <property type="nucleotide sequence ID" value="NZ_LZYZ01000002.1"/>
</dbReference>
<dbReference type="Proteomes" id="UP000191154">
    <property type="component" value="Unassembled WGS sequence"/>
</dbReference>
<keyword evidence="10 12" id="KW-0472">Membrane</keyword>
<feature type="domain" description="PTS EIIA type-1" evidence="13">
    <location>
        <begin position="504"/>
        <end position="608"/>
    </location>
</feature>
<dbReference type="InterPro" id="IPR011055">
    <property type="entry name" value="Dup_hybrid_motif"/>
</dbReference>
<proteinExistence type="predicted"/>
<reference evidence="16 17" key="1">
    <citation type="submission" date="2016-05" db="EMBL/GenBank/DDBJ databases">
        <title>Microbial solvent formation.</title>
        <authorList>
            <person name="Poehlein A."/>
            <person name="Montoya Solano J.D."/>
            <person name="Flitsch S."/>
            <person name="Krabben P."/>
            <person name="Duerre P."/>
            <person name="Daniel R."/>
        </authorList>
    </citation>
    <scope>NUCLEOTIDE SEQUENCE [LARGE SCALE GENOMIC DNA]</scope>
    <source>
        <strain evidence="16 17">L1-8</strain>
    </source>
</reference>
<keyword evidence="8" id="KW-0418">Kinase</keyword>
<dbReference type="InterPro" id="IPR013013">
    <property type="entry name" value="PTS_EIIC_1"/>
</dbReference>
<evidence type="ECO:0000256" key="11">
    <source>
        <dbReference type="PROSITE-ProRule" id="PRU00421"/>
    </source>
</evidence>
<keyword evidence="5" id="KW-0808">Transferase</keyword>
<evidence type="ECO:0000259" key="14">
    <source>
        <dbReference type="PROSITE" id="PS51098"/>
    </source>
</evidence>
<keyword evidence="4" id="KW-0762">Sugar transport</keyword>
<dbReference type="Gene3D" id="3.30.1360.60">
    <property type="entry name" value="Glucose permease domain IIB"/>
    <property type="match status" value="1"/>
</dbReference>
<dbReference type="Pfam" id="PF00367">
    <property type="entry name" value="PTS_EIIB"/>
    <property type="match status" value="1"/>
</dbReference>
<feature type="transmembrane region" description="Helical" evidence="12">
    <location>
        <begin position="383"/>
        <end position="407"/>
    </location>
</feature>
<comment type="caution">
    <text evidence="16">The sequence shown here is derived from an EMBL/GenBank/DDBJ whole genome shotgun (WGS) entry which is preliminary data.</text>
</comment>
<dbReference type="InterPro" id="IPR018113">
    <property type="entry name" value="PTrfase_EIIB_Cys"/>
</dbReference>
<feature type="domain" description="PTS EIIB type-1" evidence="14">
    <location>
        <begin position="4"/>
        <end position="86"/>
    </location>
</feature>
<dbReference type="PANTHER" id="PTHR30175">
    <property type="entry name" value="PHOSPHOTRANSFERASE SYSTEM TRANSPORT PROTEIN"/>
    <property type="match status" value="1"/>
</dbReference>
<dbReference type="InterPro" id="IPR050558">
    <property type="entry name" value="PTS_Sugar-Specific_Components"/>
</dbReference>
<comment type="subcellular location">
    <subcellularLocation>
        <location evidence="1">Cell membrane</location>
        <topology evidence="1">Multi-pass membrane protein</topology>
    </subcellularLocation>
</comment>
<feature type="domain" description="PTS EIIC type-1" evidence="15">
    <location>
        <begin position="104"/>
        <end position="464"/>
    </location>
</feature>
<dbReference type="Pfam" id="PF02378">
    <property type="entry name" value="PTS_EIIC"/>
    <property type="match status" value="1"/>
</dbReference>
<organism evidence="16 17">
    <name type="scientific">Clostridium saccharobutylicum</name>
    <dbReference type="NCBI Taxonomy" id="169679"/>
    <lineage>
        <taxon>Bacteria</taxon>
        <taxon>Bacillati</taxon>
        <taxon>Bacillota</taxon>
        <taxon>Clostridia</taxon>
        <taxon>Eubacteriales</taxon>
        <taxon>Clostridiaceae</taxon>
        <taxon>Clostridium</taxon>
    </lineage>
</organism>
<dbReference type="Gene3D" id="2.70.70.10">
    <property type="entry name" value="Glucose Permease (Domain IIA)"/>
    <property type="match status" value="1"/>
</dbReference>
<dbReference type="PROSITE" id="PS51093">
    <property type="entry name" value="PTS_EIIA_TYPE_1"/>
    <property type="match status" value="1"/>
</dbReference>
<dbReference type="PROSITE" id="PS51103">
    <property type="entry name" value="PTS_EIIC_TYPE_1"/>
    <property type="match status" value="1"/>
</dbReference>
<dbReference type="STRING" id="169679.CSACC_17900"/>
<dbReference type="SUPFAM" id="SSF55604">
    <property type="entry name" value="Glucose permease domain IIB"/>
    <property type="match status" value="1"/>
</dbReference>
<feature type="transmembrane region" description="Helical" evidence="12">
    <location>
        <begin position="323"/>
        <end position="342"/>
    </location>
</feature>
<evidence type="ECO:0000256" key="9">
    <source>
        <dbReference type="ARBA" id="ARBA00022989"/>
    </source>
</evidence>
<evidence type="ECO:0000256" key="6">
    <source>
        <dbReference type="ARBA" id="ARBA00022683"/>
    </source>
</evidence>
<dbReference type="PANTHER" id="PTHR30175:SF1">
    <property type="entry name" value="PTS SYSTEM ARBUTIN-, CELLOBIOSE-, AND SALICIN-SPECIFIC EIIBC COMPONENT-RELATED"/>
    <property type="match status" value="1"/>
</dbReference>
<dbReference type="AlphaFoldDB" id="A0A1S8NCZ1"/>
<dbReference type="FunFam" id="3.30.1360.60:FF:000001">
    <property type="entry name" value="PTS system glucose-specific IIBC component PtsG"/>
    <property type="match status" value="1"/>
</dbReference>
<evidence type="ECO:0000256" key="3">
    <source>
        <dbReference type="ARBA" id="ARBA00022475"/>
    </source>
</evidence>
<dbReference type="PROSITE" id="PS01035">
    <property type="entry name" value="PTS_EIIB_TYPE_1_CYS"/>
    <property type="match status" value="1"/>
</dbReference>
<dbReference type="InterPro" id="IPR001996">
    <property type="entry name" value="PTS_IIB_1"/>
</dbReference>
<dbReference type="InterPro" id="IPR036878">
    <property type="entry name" value="Glu_permease_IIB"/>
</dbReference>
<evidence type="ECO:0000256" key="5">
    <source>
        <dbReference type="ARBA" id="ARBA00022679"/>
    </source>
</evidence>
<keyword evidence="2" id="KW-0813">Transport</keyword>
<keyword evidence="6" id="KW-0598">Phosphotransferase system</keyword>
<accession>A0A1S8NCZ1</accession>
<feature type="transmembrane region" description="Helical" evidence="12">
    <location>
        <begin position="116"/>
        <end position="137"/>
    </location>
</feature>
<dbReference type="InterPro" id="IPR001127">
    <property type="entry name" value="PTS_EIIA_1_perm"/>
</dbReference>
<dbReference type="PROSITE" id="PS00371">
    <property type="entry name" value="PTS_EIIA_TYPE_1_HIS"/>
    <property type="match status" value="1"/>
</dbReference>
<feature type="transmembrane region" description="Helical" evidence="12">
    <location>
        <begin position="171"/>
        <end position="189"/>
    </location>
</feature>
<dbReference type="PROSITE" id="PS51098">
    <property type="entry name" value="PTS_EIIB_TYPE_1"/>
    <property type="match status" value="1"/>
</dbReference>
<dbReference type="GO" id="GO:0090589">
    <property type="term" value="F:protein-phosphocysteine-trehalose phosphotransferase system transporter activity"/>
    <property type="evidence" value="ECO:0007669"/>
    <property type="project" value="TreeGrafter"/>
</dbReference>
<feature type="transmembrane region" description="Helical" evidence="12">
    <location>
        <begin position="143"/>
        <end position="164"/>
    </location>
</feature>
<evidence type="ECO:0000256" key="2">
    <source>
        <dbReference type="ARBA" id="ARBA00022448"/>
    </source>
</evidence>
<feature type="active site" description="Phosphocysteine intermediate; for EIIB activity" evidence="11">
    <location>
        <position position="26"/>
    </location>
</feature>
<dbReference type="InterPro" id="IPR011297">
    <property type="entry name" value="PTS_IIABC_b_glu"/>
</dbReference>
<gene>
    <name evidence="16" type="primary">bglF</name>
    <name evidence="16" type="ORF">CLOSAC_12020</name>
</gene>